<dbReference type="Proteomes" id="UP000275436">
    <property type="component" value="Unassembled WGS sequence"/>
</dbReference>
<protein>
    <recommendedName>
        <fullName evidence="4">Lipoprotein</fullName>
    </recommendedName>
</protein>
<evidence type="ECO:0000256" key="1">
    <source>
        <dbReference type="SAM" id="MobiDB-lite"/>
    </source>
</evidence>
<gene>
    <name evidence="2" type="ORF">DNR46_35060</name>
</gene>
<evidence type="ECO:0000313" key="3">
    <source>
        <dbReference type="Proteomes" id="UP000275436"/>
    </source>
</evidence>
<accession>A0A3M9X1A4</accession>
<evidence type="ECO:0008006" key="4">
    <source>
        <dbReference type="Google" id="ProtNLM"/>
    </source>
</evidence>
<sequence>MFERILPFFLGLALLLGSGCARSDDGTVIIPRPLDARRFFDKEPPRLQQPQIEASVFPVAPQEPERFEPRRTATRKTSRRRMSRVASPPLSSSGPHKPLVCKNVSASGKRYRMVCE</sequence>
<reference evidence="2 3" key="1">
    <citation type="journal article" date="2018" name="Mol. Plant Microbe Interact.">
        <title>Taxonomically Different Co-Microsymbionts of a Relict Legume, Oxytropis popoviana, Have Complementary Sets of Symbiotic Genes and Together Increase the Efficiency of Plant Nodulation.</title>
        <authorList>
            <person name="Safronova V."/>
            <person name="Belimov A."/>
            <person name="Sazanova A."/>
            <person name="Chirak E."/>
            <person name="Verkhozina A."/>
            <person name="Kuznetsova I."/>
            <person name="Andronov E."/>
            <person name="Puhalsky J."/>
            <person name="Tikhonovich I."/>
        </authorList>
    </citation>
    <scope>NUCLEOTIDE SEQUENCE [LARGE SCALE GENOMIC DNA]</scope>
    <source>
        <strain evidence="2 3">Opo-235</strain>
    </source>
</reference>
<comment type="caution">
    <text evidence="2">The sequence shown here is derived from an EMBL/GenBank/DDBJ whole genome shotgun (WGS) entry which is preliminary data.</text>
</comment>
<feature type="region of interest" description="Disordered" evidence="1">
    <location>
        <begin position="60"/>
        <end position="101"/>
    </location>
</feature>
<dbReference type="PROSITE" id="PS51257">
    <property type="entry name" value="PROKAR_LIPOPROTEIN"/>
    <property type="match status" value="1"/>
</dbReference>
<proteinExistence type="predicted"/>
<feature type="compositionally biased region" description="Basic residues" evidence="1">
    <location>
        <begin position="72"/>
        <end position="83"/>
    </location>
</feature>
<dbReference type="AlphaFoldDB" id="A0A3M9X1A4"/>
<evidence type="ECO:0000313" key="2">
    <source>
        <dbReference type="EMBL" id="RNJ41298.1"/>
    </source>
</evidence>
<name>A0A3M9X1A4_9HYPH</name>
<organism evidence="2 3">
    <name type="scientific">Mesorhizobium japonicum</name>
    <dbReference type="NCBI Taxonomy" id="2066070"/>
    <lineage>
        <taxon>Bacteria</taxon>
        <taxon>Pseudomonadati</taxon>
        <taxon>Pseudomonadota</taxon>
        <taxon>Alphaproteobacteria</taxon>
        <taxon>Hyphomicrobiales</taxon>
        <taxon>Phyllobacteriaceae</taxon>
        <taxon>Mesorhizobium</taxon>
    </lineage>
</organism>
<dbReference type="EMBL" id="QKOD01000022">
    <property type="protein sequence ID" value="RNJ41298.1"/>
    <property type="molecule type" value="Genomic_DNA"/>
</dbReference>